<feature type="transmembrane region" description="Helical" evidence="5">
    <location>
        <begin position="30"/>
        <end position="55"/>
    </location>
</feature>
<dbReference type="PANTHER" id="PTHR30371">
    <property type="entry name" value="SEC-INDEPENDENT PROTEIN TRANSLOCASE PROTEIN TATC"/>
    <property type="match status" value="1"/>
</dbReference>
<dbReference type="Proteomes" id="UP000570361">
    <property type="component" value="Unassembled WGS sequence"/>
</dbReference>
<feature type="transmembrane region" description="Helical" evidence="5">
    <location>
        <begin position="161"/>
        <end position="183"/>
    </location>
</feature>
<feature type="transmembrane region" description="Helical" evidence="5">
    <location>
        <begin position="227"/>
        <end position="245"/>
    </location>
</feature>
<evidence type="ECO:0000256" key="5">
    <source>
        <dbReference type="HAMAP-Rule" id="MF_00902"/>
    </source>
</evidence>
<dbReference type="HAMAP" id="MF_00902">
    <property type="entry name" value="TatC"/>
    <property type="match status" value="1"/>
</dbReference>
<dbReference type="GO" id="GO:0065002">
    <property type="term" value="P:intracellular protein transmembrane transport"/>
    <property type="evidence" value="ECO:0007669"/>
    <property type="project" value="TreeGrafter"/>
</dbReference>
<dbReference type="GO" id="GO:0009977">
    <property type="term" value="F:proton motive force dependent protein transmembrane transporter activity"/>
    <property type="evidence" value="ECO:0007669"/>
    <property type="project" value="TreeGrafter"/>
</dbReference>
<dbReference type="Pfam" id="PF00902">
    <property type="entry name" value="TatC"/>
    <property type="match status" value="1"/>
</dbReference>
<keyword evidence="4 5" id="KW-0472">Membrane</keyword>
<dbReference type="GO" id="GO:0033281">
    <property type="term" value="C:TAT protein transport complex"/>
    <property type="evidence" value="ECO:0007669"/>
    <property type="project" value="UniProtKB-UniRule"/>
</dbReference>
<comment type="subunit">
    <text evidence="5">Forms a complex with TatA.</text>
</comment>
<dbReference type="EMBL" id="JACHXK010000010">
    <property type="protein sequence ID" value="MBB3112088.1"/>
    <property type="molecule type" value="Genomic_DNA"/>
</dbReference>
<reference evidence="6 7" key="1">
    <citation type="submission" date="2020-08" db="EMBL/GenBank/DDBJ databases">
        <title>Genomic Encyclopedia of Type Strains, Phase III (KMG-III): the genomes of soil and plant-associated and newly described type strains.</title>
        <authorList>
            <person name="Whitman W."/>
        </authorList>
    </citation>
    <scope>NUCLEOTIDE SEQUENCE [LARGE SCALE GENOMIC DNA]</scope>
    <source>
        <strain evidence="6 7">CECT 5862</strain>
    </source>
</reference>
<feature type="transmembrane region" description="Helical" evidence="5">
    <location>
        <begin position="203"/>
        <end position="221"/>
    </location>
</feature>
<gene>
    <name evidence="5" type="primary">tatC</name>
    <name evidence="6" type="ORF">FHS18_004166</name>
</gene>
<protein>
    <recommendedName>
        <fullName evidence="5">Sec-independent protein translocase protein TatC</fullName>
    </recommendedName>
</protein>
<dbReference type="InterPro" id="IPR002033">
    <property type="entry name" value="TatC"/>
</dbReference>
<feature type="transmembrane region" description="Helical" evidence="5">
    <location>
        <begin position="114"/>
        <end position="141"/>
    </location>
</feature>
<keyword evidence="5" id="KW-0813">Transport</keyword>
<comment type="similarity">
    <text evidence="5">Belongs to the TatC family.</text>
</comment>
<comment type="function">
    <text evidence="5">Part of the twin-arginine translocation (Tat) system that transports large folded proteins containing a characteristic twin-arginine motif in their signal peptide across membranes.</text>
</comment>
<sequence>MLNESKSEELSREELAMTLFEHIGELRKRIIYILIVLVLGLILGLFLADPAYSYLMSQEPVNGMKLHALSLWDGIGLYMKFALVIALLFVIPFAFFQLWAFVKPALREREQRAALTFVPMALVLFLGGLSFSYFVVFPMAFNFTTDVATHLGLEETYGVTQYFSFLFSVLIPISLLFELPIVIMFLTQIRILNPVRLRKMRRLAYLILVVLGTMITPPDFISDMLVAVPMIILYEISVFLSGVVYRKQQARDAAWEEEFGT</sequence>
<dbReference type="NCBIfam" id="TIGR00945">
    <property type="entry name" value="tatC"/>
    <property type="match status" value="1"/>
</dbReference>
<dbReference type="PANTHER" id="PTHR30371:SF4">
    <property type="entry name" value="SEC-INDEPENDENT PROTEIN TRANSLOCASE PROTEIN TATCD"/>
    <property type="match status" value="1"/>
</dbReference>
<evidence type="ECO:0000313" key="7">
    <source>
        <dbReference type="Proteomes" id="UP000570361"/>
    </source>
</evidence>
<dbReference type="AlphaFoldDB" id="A0A7W5B0F9"/>
<comment type="subcellular location">
    <subcellularLocation>
        <location evidence="5">Cell membrane</location>
        <topology evidence="5">Multi-pass membrane protein</topology>
    </subcellularLocation>
    <subcellularLocation>
        <location evidence="1">Membrane</location>
        <topology evidence="1">Multi-pass membrane protein</topology>
    </subcellularLocation>
</comment>
<evidence type="ECO:0000256" key="2">
    <source>
        <dbReference type="ARBA" id="ARBA00022692"/>
    </source>
</evidence>
<keyword evidence="5" id="KW-1003">Cell membrane</keyword>
<organism evidence="6 7">
    <name type="scientific">Paenibacillus phyllosphaerae</name>
    <dbReference type="NCBI Taxonomy" id="274593"/>
    <lineage>
        <taxon>Bacteria</taxon>
        <taxon>Bacillati</taxon>
        <taxon>Bacillota</taxon>
        <taxon>Bacilli</taxon>
        <taxon>Bacillales</taxon>
        <taxon>Paenibacillaceae</taxon>
        <taxon>Paenibacillus</taxon>
    </lineage>
</organism>
<dbReference type="InterPro" id="IPR019820">
    <property type="entry name" value="Sec-indep_translocase_CS"/>
</dbReference>
<keyword evidence="5" id="KW-0653">Protein transport</keyword>
<dbReference type="RefSeq" id="WP_183602019.1">
    <property type="nucleotide sequence ID" value="NZ_JACHXK010000010.1"/>
</dbReference>
<evidence type="ECO:0000256" key="4">
    <source>
        <dbReference type="ARBA" id="ARBA00023136"/>
    </source>
</evidence>
<dbReference type="GO" id="GO:0043953">
    <property type="term" value="P:protein transport by the Tat complex"/>
    <property type="evidence" value="ECO:0007669"/>
    <property type="project" value="UniProtKB-UniRule"/>
</dbReference>
<evidence type="ECO:0000256" key="1">
    <source>
        <dbReference type="ARBA" id="ARBA00004141"/>
    </source>
</evidence>
<comment type="caution">
    <text evidence="6">The sequence shown here is derived from an EMBL/GenBank/DDBJ whole genome shotgun (WGS) entry which is preliminary data.</text>
</comment>
<accession>A0A7W5B0F9</accession>
<keyword evidence="5" id="KW-0811">Translocation</keyword>
<dbReference type="PROSITE" id="PS01218">
    <property type="entry name" value="TATC"/>
    <property type="match status" value="1"/>
</dbReference>
<feature type="transmembrane region" description="Helical" evidence="5">
    <location>
        <begin position="75"/>
        <end position="102"/>
    </location>
</feature>
<proteinExistence type="inferred from homology"/>
<keyword evidence="3 5" id="KW-1133">Transmembrane helix</keyword>
<keyword evidence="7" id="KW-1185">Reference proteome</keyword>
<dbReference type="PRINTS" id="PR01840">
    <property type="entry name" value="TATCFAMILY"/>
</dbReference>
<evidence type="ECO:0000313" key="6">
    <source>
        <dbReference type="EMBL" id="MBB3112088.1"/>
    </source>
</evidence>
<name>A0A7W5B0F9_9BACL</name>
<evidence type="ECO:0000256" key="3">
    <source>
        <dbReference type="ARBA" id="ARBA00022989"/>
    </source>
</evidence>
<keyword evidence="2 5" id="KW-0812">Transmembrane</keyword>